<evidence type="ECO:0000256" key="1">
    <source>
        <dbReference type="PROSITE-ProRule" id="PRU00325"/>
    </source>
</evidence>
<keyword evidence="1" id="KW-0863">Zinc-finger</keyword>
<evidence type="ECO:0000313" key="3">
    <source>
        <dbReference type="EMBL" id="OYQ38620.1"/>
    </source>
</evidence>
<proteinExistence type="predicted"/>
<dbReference type="InterPro" id="IPR007527">
    <property type="entry name" value="Znf_SWIM"/>
</dbReference>
<evidence type="ECO:0000313" key="4">
    <source>
        <dbReference type="Proteomes" id="UP000216035"/>
    </source>
</evidence>
<gene>
    <name evidence="3" type="ORF">CHX27_14630</name>
</gene>
<sequence length="566" mass="66603">MLYHIESFVLSRIIIFMTLNKLLEENKNKLKTAKKLTVRDLDQTDEDTFVAYVDENKESFDVQIIFDAKKNIKGTNCDCENGGICNHIIALAHFLSEKKTEKVIVKKTPKKKLTEIELVLETVSNDDLRLWLAELLKKNKEIAFIFKNEFDLKAAVIDEATIKKTIQDCIFSVVAKRRKIETNELKKITDALLLALKPIEDFIFSTVIDESKYKLVKALTTEIVDFRRRYYISSPRITKLIENIYNNLVLSLFKISDFDVWQTSMQFYFSLLFEQEMYTTDIELCQSIYEHSKSNEIQKNAIARFVAQQVNAIHVKAQTDYFGFNYELEKLFFRIFIDNNLFDENYSKFRPRSYQNDYNCALIGALIKCRQFEKAEEYCIEQINRNVNENYNIPYVKFLIGIYEERNDVQKLTSLLSSHGKHIYEIEKYLFMQANAPAEAFKKYRVAILNKARYAIQNGSTQAFDFYFEVKKLDGKTFDLLELLRTSYHSGIIDKYKETALQLSESKFVKDVCSMSFYYSTNESDFTNIAKYIYNHVERNKLKVYLSSVSAYYRNDVFRIVEQLLQ</sequence>
<accession>A0A255ZDF3</accession>
<evidence type="ECO:0000259" key="2">
    <source>
        <dbReference type="PROSITE" id="PS50966"/>
    </source>
</evidence>
<keyword evidence="1" id="KW-0862">Zinc</keyword>
<dbReference type="PROSITE" id="PS50966">
    <property type="entry name" value="ZF_SWIM"/>
    <property type="match status" value="1"/>
</dbReference>
<feature type="domain" description="SWIM-type" evidence="2">
    <location>
        <begin position="62"/>
        <end position="96"/>
    </location>
</feature>
<name>A0A255ZDF3_9FLAO</name>
<dbReference type="Proteomes" id="UP000216035">
    <property type="component" value="Unassembled WGS sequence"/>
</dbReference>
<dbReference type="EMBL" id="NOXX01000226">
    <property type="protein sequence ID" value="OYQ38620.1"/>
    <property type="molecule type" value="Genomic_DNA"/>
</dbReference>
<organism evidence="3 4">
    <name type="scientific">Flavobacterium aurantiibacter</name>
    <dbReference type="NCBI Taxonomy" id="2023067"/>
    <lineage>
        <taxon>Bacteria</taxon>
        <taxon>Pseudomonadati</taxon>
        <taxon>Bacteroidota</taxon>
        <taxon>Flavobacteriia</taxon>
        <taxon>Flavobacteriales</taxon>
        <taxon>Flavobacteriaceae</taxon>
        <taxon>Flavobacterium</taxon>
    </lineage>
</organism>
<dbReference type="AlphaFoldDB" id="A0A255ZDF3"/>
<dbReference type="GO" id="GO:0008270">
    <property type="term" value="F:zinc ion binding"/>
    <property type="evidence" value="ECO:0007669"/>
    <property type="project" value="UniProtKB-KW"/>
</dbReference>
<reference evidence="3 4" key="1">
    <citation type="submission" date="2017-07" db="EMBL/GenBank/DDBJ databases">
        <title>Flavobacterium cyanobacteriorum sp. nov., isolated from cyanobacterial aggregates in a eutrophic lake.</title>
        <authorList>
            <person name="Cai H."/>
        </authorList>
    </citation>
    <scope>NUCLEOTIDE SEQUENCE [LARGE SCALE GENOMIC DNA]</scope>
    <source>
        <strain evidence="3 4">TH167</strain>
    </source>
</reference>
<protein>
    <recommendedName>
        <fullName evidence="2">SWIM-type domain-containing protein</fullName>
    </recommendedName>
</protein>
<dbReference type="OrthoDB" id="1231906at2"/>
<keyword evidence="4" id="KW-1185">Reference proteome</keyword>
<keyword evidence="1" id="KW-0479">Metal-binding</keyword>
<comment type="caution">
    <text evidence="3">The sequence shown here is derived from an EMBL/GenBank/DDBJ whole genome shotgun (WGS) entry which is preliminary data.</text>
</comment>